<comment type="similarity">
    <text evidence="2">Belongs to the class-V pyridoxal-phosphate-dependent aminotransferase family. NifS/IscS subfamily.</text>
</comment>
<feature type="domain" description="Aminotransferase class V" evidence="9">
    <location>
        <begin position="15"/>
        <end position="387"/>
    </location>
</feature>
<comment type="catalytic activity">
    <reaction evidence="8">
        <text>(sulfur carrier)-H + L-cysteine = (sulfur carrier)-SH + L-alanine</text>
        <dbReference type="Rhea" id="RHEA:43892"/>
        <dbReference type="Rhea" id="RHEA-COMP:14737"/>
        <dbReference type="Rhea" id="RHEA-COMP:14739"/>
        <dbReference type="ChEBI" id="CHEBI:29917"/>
        <dbReference type="ChEBI" id="CHEBI:35235"/>
        <dbReference type="ChEBI" id="CHEBI:57972"/>
        <dbReference type="ChEBI" id="CHEBI:64428"/>
        <dbReference type="EC" id="2.8.1.7"/>
    </reaction>
</comment>
<evidence type="ECO:0000313" key="11">
    <source>
        <dbReference type="Proteomes" id="UP000176678"/>
    </source>
</evidence>
<dbReference type="STRING" id="1802410.A3H75_02210"/>
<evidence type="ECO:0000256" key="6">
    <source>
        <dbReference type="ARBA" id="ARBA00023004"/>
    </source>
</evidence>
<keyword evidence="4" id="KW-0479">Metal-binding</keyword>
<keyword evidence="3" id="KW-0808">Transferase</keyword>
<dbReference type="PANTHER" id="PTHR11601:SF34">
    <property type="entry name" value="CYSTEINE DESULFURASE"/>
    <property type="match status" value="1"/>
</dbReference>
<comment type="caution">
    <text evidence="10">The sequence shown here is derived from an EMBL/GenBank/DDBJ whole genome shotgun (WGS) entry which is preliminary data.</text>
</comment>
<dbReference type="InterPro" id="IPR015421">
    <property type="entry name" value="PyrdxlP-dep_Trfase_major"/>
</dbReference>
<sequence length="439" mass="48830">MKFTSFPKIKTKRTVYLDHAAATPMDPVVFEAMSPFLQDEYGNPGGLYKVAREAKQAVDNARESVARIFGAQPRNIIFTGSGTESDNLAIFGIARQYADRGKHIITMSIEHHAILHSVEALKKEGFDTTYLPVDEYGLVTPEQVIAALRDDTILVTIMYANNEIGTIEPIADIGRAIMRWKQEHDRKPTDPPFFHTDACQAADYCELNVEKLHVDLMTINGSKIYGPKGTGVLYKRDTVRVKPLIYGGGQEMRFRGGTENVAGIVGLATALGRAQGMKEKESNRLIKLRDYLWAEIRRKIPKVVLNGHPEERLPNNLNVSILDIEGEALLLYMDEYGVALSTGSACTSESLDPSHVIVGIGKPYEYAHGSIRFSLGRETKKSDIDYVMKILPAVVERLREISPVNLQLDEQGRPKEDAKKPVFAAAFAGDGMPHWMGRK</sequence>
<evidence type="ECO:0000256" key="1">
    <source>
        <dbReference type="ARBA" id="ARBA00001933"/>
    </source>
</evidence>
<evidence type="ECO:0000256" key="7">
    <source>
        <dbReference type="ARBA" id="ARBA00023014"/>
    </source>
</evidence>
<evidence type="ECO:0000256" key="5">
    <source>
        <dbReference type="ARBA" id="ARBA00022898"/>
    </source>
</evidence>
<dbReference type="InterPro" id="IPR000192">
    <property type="entry name" value="Aminotrans_V_dom"/>
</dbReference>
<accession>A0A1F7VFS6</accession>
<evidence type="ECO:0000256" key="4">
    <source>
        <dbReference type="ARBA" id="ARBA00022723"/>
    </source>
</evidence>
<dbReference type="Proteomes" id="UP000176678">
    <property type="component" value="Unassembled WGS sequence"/>
</dbReference>
<organism evidence="10 11">
    <name type="scientific">Candidatus Uhrbacteria bacterium RIFCSPLOWO2_02_FULL_51_9</name>
    <dbReference type="NCBI Taxonomy" id="1802410"/>
    <lineage>
        <taxon>Bacteria</taxon>
        <taxon>Candidatus Uhriibacteriota</taxon>
    </lineage>
</organism>
<dbReference type="GO" id="GO:0046872">
    <property type="term" value="F:metal ion binding"/>
    <property type="evidence" value="ECO:0007669"/>
    <property type="project" value="UniProtKB-KW"/>
</dbReference>
<gene>
    <name evidence="10" type="ORF">A3H75_02210</name>
</gene>
<evidence type="ECO:0000256" key="3">
    <source>
        <dbReference type="ARBA" id="ARBA00022679"/>
    </source>
</evidence>
<evidence type="ECO:0000313" key="10">
    <source>
        <dbReference type="EMBL" id="OGL89359.1"/>
    </source>
</evidence>
<keyword evidence="6" id="KW-0408">Iron</keyword>
<dbReference type="AlphaFoldDB" id="A0A1F7VFS6"/>
<comment type="cofactor">
    <cofactor evidence="1">
        <name>pyridoxal 5'-phosphate</name>
        <dbReference type="ChEBI" id="CHEBI:597326"/>
    </cofactor>
</comment>
<dbReference type="Gene3D" id="3.90.1150.10">
    <property type="entry name" value="Aspartate Aminotransferase, domain 1"/>
    <property type="match status" value="1"/>
</dbReference>
<proteinExistence type="inferred from homology"/>
<name>A0A1F7VFS6_9BACT</name>
<dbReference type="GO" id="GO:0051536">
    <property type="term" value="F:iron-sulfur cluster binding"/>
    <property type="evidence" value="ECO:0007669"/>
    <property type="project" value="UniProtKB-KW"/>
</dbReference>
<dbReference type="PANTHER" id="PTHR11601">
    <property type="entry name" value="CYSTEINE DESULFURYLASE FAMILY MEMBER"/>
    <property type="match status" value="1"/>
</dbReference>
<dbReference type="Gene3D" id="1.10.260.50">
    <property type="match status" value="1"/>
</dbReference>
<keyword evidence="7" id="KW-0411">Iron-sulfur</keyword>
<dbReference type="GO" id="GO:0031071">
    <property type="term" value="F:cysteine desulfurase activity"/>
    <property type="evidence" value="ECO:0007669"/>
    <property type="project" value="UniProtKB-EC"/>
</dbReference>
<dbReference type="InterPro" id="IPR015422">
    <property type="entry name" value="PyrdxlP-dep_Trfase_small"/>
</dbReference>
<dbReference type="InterPro" id="IPR016454">
    <property type="entry name" value="Cysteine_dSase"/>
</dbReference>
<reference evidence="10 11" key="1">
    <citation type="journal article" date="2016" name="Nat. Commun.">
        <title>Thousands of microbial genomes shed light on interconnected biogeochemical processes in an aquifer system.</title>
        <authorList>
            <person name="Anantharaman K."/>
            <person name="Brown C.T."/>
            <person name="Hug L.A."/>
            <person name="Sharon I."/>
            <person name="Castelle C.J."/>
            <person name="Probst A.J."/>
            <person name="Thomas B.C."/>
            <person name="Singh A."/>
            <person name="Wilkins M.J."/>
            <person name="Karaoz U."/>
            <person name="Brodie E.L."/>
            <person name="Williams K.H."/>
            <person name="Hubbard S.S."/>
            <person name="Banfield J.F."/>
        </authorList>
    </citation>
    <scope>NUCLEOTIDE SEQUENCE [LARGE SCALE GENOMIC DNA]</scope>
</reference>
<protein>
    <recommendedName>
        <fullName evidence="9">Aminotransferase class V domain-containing protein</fullName>
    </recommendedName>
</protein>
<dbReference type="EMBL" id="MGES01000006">
    <property type="protein sequence ID" value="OGL89359.1"/>
    <property type="molecule type" value="Genomic_DNA"/>
</dbReference>
<evidence type="ECO:0000259" key="9">
    <source>
        <dbReference type="Pfam" id="PF00266"/>
    </source>
</evidence>
<evidence type="ECO:0000256" key="2">
    <source>
        <dbReference type="ARBA" id="ARBA00006490"/>
    </source>
</evidence>
<dbReference type="PIRSF" id="PIRSF005572">
    <property type="entry name" value="NifS"/>
    <property type="match status" value="1"/>
</dbReference>
<dbReference type="SUPFAM" id="SSF53383">
    <property type="entry name" value="PLP-dependent transferases"/>
    <property type="match status" value="1"/>
</dbReference>
<dbReference type="Gene3D" id="3.40.640.10">
    <property type="entry name" value="Type I PLP-dependent aspartate aminotransferase-like (Major domain)"/>
    <property type="match status" value="1"/>
</dbReference>
<dbReference type="Pfam" id="PF00266">
    <property type="entry name" value="Aminotran_5"/>
    <property type="match status" value="1"/>
</dbReference>
<evidence type="ECO:0000256" key="8">
    <source>
        <dbReference type="ARBA" id="ARBA00050776"/>
    </source>
</evidence>
<keyword evidence="5" id="KW-0663">Pyridoxal phosphate</keyword>
<dbReference type="InterPro" id="IPR015424">
    <property type="entry name" value="PyrdxlP-dep_Trfase"/>
</dbReference>